<evidence type="ECO:0008006" key="3">
    <source>
        <dbReference type="Google" id="ProtNLM"/>
    </source>
</evidence>
<accession>A0A409WXA2</accession>
<gene>
    <name evidence="1" type="ORF">CVT25_005397</name>
</gene>
<organism evidence="1 2">
    <name type="scientific">Psilocybe cyanescens</name>
    <dbReference type="NCBI Taxonomy" id="93625"/>
    <lineage>
        <taxon>Eukaryota</taxon>
        <taxon>Fungi</taxon>
        <taxon>Dikarya</taxon>
        <taxon>Basidiomycota</taxon>
        <taxon>Agaricomycotina</taxon>
        <taxon>Agaricomycetes</taxon>
        <taxon>Agaricomycetidae</taxon>
        <taxon>Agaricales</taxon>
        <taxon>Agaricineae</taxon>
        <taxon>Strophariaceae</taxon>
        <taxon>Psilocybe</taxon>
    </lineage>
</organism>
<evidence type="ECO:0000313" key="1">
    <source>
        <dbReference type="EMBL" id="PPQ83154.1"/>
    </source>
</evidence>
<reference evidence="1 2" key="1">
    <citation type="journal article" date="2018" name="Evol. Lett.">
        <title>Horizontal gene cluster transfer increased hallucinogenic mushroom diversity.</title>
        <authorList>
            <person name="Reynolds H.T."/>
            <person name="Vijayakumar V."/>
            <person name="Gluck-Thaler E."/>
            <person name="Korotkin H.B."/>
            <person name="Matheny P.B."/>
            <person name="Slot J.C."/>
        </authorList>
    </citation>
    <scope>NUCLEOTIDE SEQUENCE [LARGE SCALE GENOMIC DNA]</scope>
    <source>
        <strain evidence="1 2">2631</strain>
    </source>
</reference>
<keyword evidence="2" id="KW-1185">Reference proteome</keyword>
<dbReference type="AlphaFoldDB" id="A0A409WXA2"/>
<comment type="caution">
    <text evidence="1">The sequence shown here is derived from an EMBL/GenBank/DDBJ whole genome shotgun (WGS) entry which is preliminary data.</text>
</comment>
<proteinExistence type="predicted"/>
<sequence>MTDIADTPQISDALVLPLEVVEAVMDIAVATLDPPWISSIALLSHYFRILANITAFSSVNLVD</sequence>
<protein>
    <recommendedName>
        <fullName evidence="3">F-box domain-containing protein</fullName>
    </recommendedName>
</protein>
<dbReference type="InParanoid" id="A0A409WXA2"/>
<dbReference type="EMBL" id="NHYD01003043">
    <property type="protein sequence ID" value="PPQ83154.1"/>
    <property type="molecule type" value="Genomic_DNA"/>
</dbReference>
<name>A0A409WXA2_PSICY</name>
<evidence type="ECO:0000313" key="2">
    <source>
        <dbReference type="Proteomes" id="UP000283269"/>
    </source>
</evidence>
<dbReference type="Proteomes" id="UP000283269">
    <property type="component" value="Unassembled WGS sequence"/>
</dbReference>